<reference evidence="8" key="1">
    <citation type="journal article" date="2020" name="Stud. Mycol.">
        <title>101 Dothideomycetes genomes: A test case for predicting lifestyles and emergence of pathogens.</title>
        <authorList>
            <person name="Haridas S."/>
            <person name="Albert R."/>
            <person name="Binder M."/>
            <person name="Bloem J."/>
            <person name="LaButti K."/>
            <person name="Salamov A."/>
            <person name="Andreopoulos B."/>
            <person name="Baker S."/>
            <person name="Barry K."/>
            <person name="Bills G."/>
            <person name="Bluhm B."/>
            <person name="Cannon C."/>
            <person name="Castanera R."/>
            <person name="Culley D."/>
            <person name="Daum C."/>
            <person name="Ezra D."/>
            <person name="Gonzalez J."/>
            <person name="Henrissat B."/>
            <person name="Kuo A."/>
            <person name="Liang C."/>
            <person name="Lipzen A."/>
            <person name="Lutzoni F."/>
            <person name="Magnuson J."/>
            <person name="Mondo S."/>
            <person name="Nolan M."/>
            <person name="Ohm R."/>
            <person name="Pangilinan J."/>
            <person name="Park H.-J."/>
            <person name="Ramirez L."/>
            <person name="Alfaro M."/>
            <person name="Sun H."/>
            <person name="Tritt A."/>
            <person name="Yoshinaga Y."/>
            <person name="Zwiers L.-H."/>
            <person name="Turgeon B."/>
            <person name="Goodwin S."/>
            <person name="Spatafora J."/>
            <person name="Crous P."/>
            <person name="Grigoriev I."/>
        </authorList>
    </citation>
    <scope>NUCLEOTIDE SEQUENCE [LARGE SCALE GENOMIC DNA]</scope>
    <source>
        <strain evidence="8">CBS 304.66</strain>
    </source>
</reference>
<proteinExistence type="predicted"/>
<feature type="transmembrane region" description="Helical" evidence="5">
    <location>
        <begin position="30"/>
        <end position="52"/>
    </location>
</feature>
<dbReference type="GO" id="GO:0005886">
    <property type="term" value="C:plasma membrane"/>
    <property type="evidence" value="ECO:0007669"/>
    <property type="project" value="TreeGrafter"/>
</dbReference>
<dbReference type="InterPro" id="IPR011701">
    <property type="entry name" value="MFS"/>
</dbReference>
<dbReference type="GO" id="GO:0022857">
    <property type="term" value="F:transmembrane transporter activity"/>
    <property type="evidence" value="ECO:0007669"/>
    <property type="project" value="InterPro"/>
</dbReference>
<dbReference type="SUPFAM" id="SSF103473">
    <property type="entry name" value="MFS general substrate transporter"/>
    <property type="match status" value="1"/>
</dbReference>
<dbReference type="EMBL" id="ML986819">
    <property type="protein sequence ID" value="KAF2257910.1"/>
    <property type="molecule type" value="Genomic_DNA"/>
</dbReference>
<evidence type="ECO:0000313" key="7">
    <source>
        <dbReference type="EMBL" id="KAF2257910.1"/>
    </source>
</evidence>
<dbReference type="PRINTS" id="PR01036">
    <property type="entry name" value="TCRTETB"/>
</dbReference>
<keyword evidence="2 5" id="KW-0812">Transmembrane</keyword>
<dbReference type="InterPro" id="IPR036259">
    <property type="entry name" value="MFS_trans_sf"/>
</dbReference>
<evidence type="ECO:0000256" key="2">
    <source>
        <dbReference type="ARBA" id="ARBA00022692"/>
    </source>
</evidence>
<dbReference type="Gene3D" id="1.20.1250.20">
    <property type="entry name" value="MFS general substrate transporter like domains"/>
    <property type="match status" value="1"/>
</dbReference>
<keyword evidence="3 5" id="KW-1133">Transmembrane helix</keyword>
<dbReference type="PANTHER" id="PTHR23502:SF151">
    <property type="entry name" value="MAJOR FACILITATOR SUPERFAMILY (MFS) PROFILE DOMAIN-CONTAINING PROTEIN"/>
    <property type="match status" value="1"/>
</dbReference>
<dbReference type="PROSITE" id="PS50850">
    <property type="entry name" value="MFS"/>
    <property type="match status" value="1"/>
</dbReference>
<evidence type="ECO:0000256" key="3">
    <source>
        <dbReference type="ARBA" id="ARBA00022989"/>
    </source>
</evidence>
<name>A0A9P4MUJ3_9PLEO</name>
<feature type="transmembrane region" description="Helical" evidence="5">
    <location>
        <begin position="97"/>
        <end position="116"/>
    </location>
</feature>
<evidence type="ECO:0000256" key="4">
    <source>
        <dbReference type="ARBA" id="ARBA00023136"/>
    </source>
</evidence>
<sequence>MSTEKPEDDGERPCPSILHFTVFTSNERRYLTYLLGYLTLASSLTATIYFPLIEPLSHQYDVSIQAINLTITLYVVFQALSPGVFAPISDSFGRRPVLLITFFIYCVASLGLSFNTRSYIALLLLRALQSIGGSAVISLAYAVVADVSVPAERGKILGPMLASTNLGPCFGPVIGGSIALSTKDTQWCFWVLLIFGASSLCLIGWTMPETGRSIVGNGAVRPHPVWRTWWSLLMNSNRELWNSGEASVGDNVGKTGVGVFSLPNPFSSLRLICYQDTSLTLWSAASPYAVWYCIQISIPIIFSQQYGYDDLFVSLCFLSGGTGVILGGFLAGRLMDRNYKKVAEKAGLLVNTIVGDDLREFPIEIARSRGSYFLHLLSVCALAGYGWAIECSIHPSVPLIFQFFIGMKCTIVLQWFSTLIVDIFPRKSGTAAASNNIMRCTLSAIAVALLQPLQNSLGKGWMFTLIGLIDGLSGISAVWLLQSNGLKWRRERLENN</sequence>
<feature type="transmembrane region" description="Helical" evidence="5">
    <location>
        <begin position="372"/>
        <end position="388"/>
    </location>
</feature>
<dbReference type="Proteomes" id="UP000800093">
    <property type="component" value="Unassembled WGS sequence"/>
</dbReference>
<organism evidence="7 8">
    <name type="scientific">Lojkania enalia</name>
    <dbReference type="NCBI Taxonomy" id="147567"/>
    <lineage>
        <taxon>Eukaryota</taxon>
        <taxon>Fungi</taxon>
        <taxon>Dikarya</taxon>
        <taxon>Ascomycota</taxon>
        <taxon>Pezizomycotina</taxon>
        <taxon>Dothideomycetes</taxon>
        <taxon>Pleosporomycetidae</taxon>
        <taxon>Pleosporales</taxon>
        <taxon>Pleosporales incertae sedis</taxon>
        <taxon>Lojkania</taxon>
    </lineage>
</organism>
<keyword evidence="4 5" id="KW-0472">Membrane</keyword>
<feature type="transmembrane region" description="Helical" evidence="5">
    <location>
        <begin position="187"/>
        <end position="207"/>
    </location>
</feature>
<dbReference type="PANTHER" id="PTHR23502">
    <property type="entry name" value="MAJOR FACILITATOR SUPERFAMILY"/>
    <property type="match status" value="1"/>
</dbReference>
<feature type="transmembrane region" description="Helical" evidence="5">
    <location>
        <begin position="123"/>
        <end position="144"/>
    </location>
</feature>
<dbReference type="AlphaFoldDB" id="A0A9P4MUJ3"/>
<protein>
    <submittedName>
        <fullName evidence="7">MFS general substrate transporter</fullName>
    </submittedName>
</protein>
<comment type="subcellular location">
    <subcellularLocation>
        <location evidence="1">Membrane</location>
        <topology evidence="1">Multi-pass membrane protein</topology>
    </subcellularLocation>
</comment>
<evidence type="ECO:0000313" key="8">
    <source>
        <dbReference type="Proteomes" id="UP000800093"/>
    </source>
</evidence>
<feature type="domain" description="Major facilitator superfamily (MFS) profile" evidence="6">
    <location>
        <begin position="31"/>
        <end position="485"/>
    </location>
</feature>
<keyword evidence="8" id="KW-1185">Reference proteome</keyword>
<accession>A0A9P4MUJ3</accession>
<feature type="transmembrane region" description="Helical" evidence="5">
    <location>
        <begin position="311"/>
        <end position="331"/>
    </location>
</feature>
<feature type="transmembrane region" description="Helical" evidence="5">
    <location>
        <begin position="64"/>
        <end position="85"/>
    </location>
</feature>
<evidence type="ECO:0000256" key="1">
    <source>
        <dbReference type="ARBA" id="ARBA00004141"/>
    </source>
</evidence>
<feature type="transmembrane region" description="Helical" evidence="5">
    <location>
        <begin position="156"/>
        <end position="180"/>
    </location>
</feature>
<dbReference type="InterPro" id="IPR020846">
    <property type="entry name" value="MFS_dom"/>
</dbReference>
<feature type="transmembrane region" description="Helical" evidence="5">
    <location>
        <begin position="460"/>
        <end position="481"/>
    </location>
</feature>
<comment type="caution">
    <text evidence="7">The sequence shown here is derived from an EMBL/GenBank/DDBJ whole genome shotgun (WGS) entry which is preliminary data.</text>
</comment>
<feature type="transmembrane region" description="Helical" evidence="5">
    <location>
        <begin position="436"/>
        <end position="454"/>
    </location>
</feature>
<evidence type="ECO:0000259" key="6">
    <source>
        <dbReference type="PROSITE" id="PS50850"/>
    </source>
</evidence>
<gene>
    <name evidence="7" type="ORF">CC78DRAFT_587806</name>
</gene>
<dbReference type="Gene3D" id="1.20.1720.10">
    <property type="entry name" value="Multidrug resistance protein D"/>
    <property type="match status" value="1"/>
</dbReference>
<dbReference type="Pfam" id="PF07690">
    <property type="entry name" value="MFS_1"/>
    <property type="match status" value="1"/>
</dbReference>
<feature type="transmembrane region" description="Helical" evidence="5">
    <location>
        <begin position="400"/>
        <end position="424"/>
    </location>
</feature>
<dbReference type="OrthoDB" id="2441642at2759"/>
<evidence type="ECO:0000256" key="5">
    <source>
        <dbReference type="SAM" id="Phobius"/>
    </source>
</evidence>